<dbReference type="Proteomes" id="UP000036923">
    <property type="component" value="Unassembled WGS sequence"/>
</dbReference>
<evidence type="ECO:0000256" key="2">
    <source>
        <dbReference type="ARBA" id="ARBA00004141"/>
    </source>
</evidence>
<dbReference type="Gene3D" id="3.30.565.10">
    <property type="entry name" value="Histidine kinase-like ATPase, C-terminal domain"/>
    <property type="match status" value="1"/>
</dbReference>
<dbReference type="SMART" id="SM00387">
    <property type="entry name" value="HATPase_c"/>
    <property type="match status" value="1"/>
</dbReference>
<dbReference type="EMBL" id="LGTC01000001">
    <property type="protein sequence ID" value="KNY26402.1"/>
    <property type="molecule type" value="Genomic_DNA"/>
</dbReference>
<evidence type="ECO:0000256" key="9">
    <source>
        <dbReference type="ARBA" id="ARBA00023012"/>
    </source>
</evidence>
<dbReference type="Pfam" id="PF02518">
    <property type="entry name" value="HATPase_c"/>
    <property type="match status" value="1"/>
</dbReference>
<feature type="transmembrane region" description="Helical" evidence="11">
    <location>
        <begin position="62"/>
        <end position="81"/>
    </location>
</feature>
<dbReference type="Gene3D" id="1.10.287.130">
    <property type="match status" value="1"/>
</dbReference>
<evidence type="ECO:0000256" key="5">
    <source>
        <dbReference type="ARBA" id="ARBA00022679"/>
    </source>
</evidence>
<evidence type="ECO:0000313" key="13">
    <source>
        <dbReference type="EMBL" id="KNY26402.1"/>
    </source>
</evidence>
<gene>
    <name evidence="13" type="ORF">Bccel_1664</name>
</gene>
<feature type="transmembrane region" description="Helical" evidence="11">
    <location>
        <begin position="21"/>
        <end position="42"/>
    </location>
</feature>
<comment type="subcellular location">
    <subcellularLocation>
        <location evidence="2">Membrane</location>
        <topology evidence="2">Multi-pass membrane protein</topology>
    </subcellularLocation>
</comment>
<dbReference type="PROSITE" id="PS50109">
    <property type="entry name" value="HIS_KIN"/>
    <property type="match status" value="1"/>
</dbReference>
<keyword evidence="8 11" id="KW-1133">Transmembrane helix</keyword>
<dbReference type="SUPFAM" id="SSF47384">
    <property type="entry name" value="Homodimeric domain of signal transducing histidine kinase"/>
    <property type="match status" value="1"/>
</dbReference>
<dbReference type="RefSeq" id="WP_036941401.1">
    <property type="nucleotide sequence ID" value="NZ_JQKC01000015.1"/>
</dbReference>
<name>A0A0L6JLX1_9FIRM</name>
<dbReference type="InterPro" id="IPR003594">
    <property type="entry name" value="HATPase_dom"/>
</dbReference>
<dbReference type="AlphaFoldDB" id="A0A0L6JLX1"/>
<dbReference type="EC" id="2.7.13.3" evidence="3"/>
<evidence type="ECO:0000256" key="1">
    <source>
        <dbReference type="ARBA" id="ARBA00000085"/>
    </source>
</evidence>
<comment type="catalytic activity">
    <reaction evidence="1">
        <text>ATP + protein L-histidine = ADP + protein N-phospho-L-histidine.</text>
        <dbReference type="EC" id="2.7.13.3"/>
    </reaction>
</comment>
<evidence type="ECO:0000313" key="14">
    <source>
        <dbReference type="Proteomes" id="UP000036923"/>
    </source>
</evidence>
<dbReference type="InterPro" id="IPR036890">
    <property type="entry name" value="HATPase_C_sf"/>
</dbReference>
<evidence type="ECO:0000256" key="6">
    <source>
        <dbReference type="ARBA" id="ARBA00022692"/>
    </source>
</evidence>
<sequence>MGNLKNRKKYKATLLSIVMRAVYGIGFGIIALTTCVLIFLYFTAKKGIFSAKVYPNIELAIVIIYLCIVVCFIIFIPLMTVKRIRKRGQSILNVTEKIKEQDLDFNICLSGVKEIDQILESMDDMRIALKKALETQWRLEQNRKDQISALAHDFKTPITVLKGNIDLLQSSKLDDACKDYVEDAKISLKQIETYLSQLLEMTRAERGYVLDKQIIDLGEILDNVVSVITRIADEKEISIISEKEKENICLSADRTLLERVFNNLISNSLDFTSQKGVIKIILTTEESNAVISVTDSGCGFSPNAIKHGMEQFYMDDTSRGRKNHYGLGLYIVDSIIKQHDGTIHLANDEITGGAKVTIHIPLMKE</sequence>
<keyword evidence="10 11" id="KW-0472">Membrane</keyword>
<dbReference type="GO" id="GO:0000155">
    <property type="term" value="F:phosphorelay sensor kinase activity"/>
    <property type="evidence" value="ECO:0007669"/>
    <property type="project" value="InterPro"/>
</dbReference>
<dbReference type="Pfam" id="PF00512">
    <property type="entry name" value="HisKA"/>
    <property type="match status" value="1"/>
</dbReference>
<dbReference type="InterPro" id="IPR050398">
    <property type="entry name" value="HssS/ArlS-like"/>
</dbReference>
<accession>A0A0L6JLX1</accession>
<protein>
    <recommendedName>
        <fullName evidence="3">histidine kinase</fullName>
        <ecNumber evidence="3">2.7.13.3</ecNumber>
    </recommendedName>
</protein>
<evidence type="ECO:0000256" key="4">
    <source>
        <dbReference type="ARBA" id="ARBA00022553"/>
    </source>
</evidence>
<dbReference type="GO" id="GO:0005886">
    <property type="term" value="C:plasma membrane"/>
    <property type="evidence" value="ECO:0007669"/>
    <property type="project" value="TreeGrafter"/>
</dbReference>
<evidence type="ECO:0000256" key="7">
    <source>
        <dbReference type="ARBA" id="ARBA00022777"/>
    </source>
</evidence>
<dbReference type="PANTHER" id="PTHR45528">
    <property type="entry name" value="SENSOR HISTIDINE KINASE CPXA"/>
    <property type="match status" value="1"/>
</dbReference>
<evidence type="ECO:0000256" key="3">
    <source>
        <dbReference type="ARBA" id="ARBA00012438"/>
    </source>
</evidence>
<keyword evidence="4" id="KW-0597">Phosphoprotein</keyword>
<dbReference type="Gene3D" id="6.10.340.10">
    <property type="match status" value="1"/>
</dbReference>
<evidence type="ECO:0000256" key="8">
    <source>
        <dbReference type="ARBA" id="ARBA00022989"/>
    </source>
</evidence>
<keyword evidence="6 11" id="KW-0812">Transmembrane</keyword>
<dbReference type="InterPro" id="IPR003661">
    <property type="entry name" value="HisK_dim/P_dom"/>
</dbReference>
<dbReference type="eggNOG" id="COG2205">
    <property type="taxonomic scope" value="Bacteria"/>
</dbReference>
<dbReference type="SMART" id="SM00388">
    <property type="entry name" value="HisKA"/>
    <property type="match status" value="1"/>
</dbReference>
<dbReference type="InterPro" id="IPR036097">
    <property type="entry name" value="HisK_dim/P_sf"/>
</dbReference>
<proteinExistence type="predicted"/>
<dbReference type="PRINTS" id="PR00344">
    <property type="entry name" value="BCTRLSENSOR"/>
</dbReference>
<dbReference type="OrthoDB" id="84942at2"/>
<dbReference type="CDD" id="cd00082">
    <property type="entry name" value="HisKA"/>
    <property type="match status" value="1"/>
</dbReference>
<dbReference type="InterPro" id="IPR004358">
    <property type="entry name" value="Sig_transdc_His_kin-like_C"/>
</dbReference>
<keyword evidence="9" id="KW-0902">Two-component regulatory system</keyword>
<feature type="domain" description="Histidine kinase" evidence="12">
    <location>
        <begin position="149"/>
        <end position="364"/>
    </location>
</feature>
<evidence type="ECO:0000256" key="11">
    <source>
        <dbReference type="SAM" id="Phobius"/>
    </source>
</evidence>
<dbReference type="SUPFAM" id="SSF55874">
    <property type="entry name" value="ATPase domain of HSP90 chaperone/DNA topoisomerase II/histidine kinase"/>
    <property type="match status" value="1"/>
</dbReference>
<comment type="caution">
    <text evidence="13">The sequence shown here is derived from an EMBL/GenBank/DDBJ whole genome shotgun (WGS) entry which is preliminary data.</text>
</comment>
<evidence type="ECO:0000259" key="12">
    <source>
        <dbReference type="PROSITE" id="PS50109"/>
    </source>
</evidence>
<evidence type="ECO:0000256" key="10">
    <source>
        <dbReference type="ARBA" id="ARBA00023136"/>
    </source>
</evidence>
<dbReference type="InterPro" id="IPR005467">
    <property type="entry name" value="His_kinase_dom"/>
</dbReference>
<dbReference type="PANTHER" id="PTHR45528:SF8">
    <property type="entry name" value="HISTIDINE KINASE"/>
    <property type="match status" value="1"/>
</dbReference>
<dbReference type="STRING" id="398512.Bccel_1664"/>
<reference evidence="14" key="1">
    <citation type="submission" date="2015-07" db="EMBL/GenBank/DDBJ databases">
        <title>Near-Complete Genome Sequence of the Cellulolytic Bacterium Bacteroides (Pseudobacteroides) cellulosolvens ATCC 35603.</title>
        <authorList>
            <person name="Dassa B."/>
            <person name="Utturkar S.M."/>
            <person name="Klingeman D.M."/>
            <person name="Hurt R.A."/>
            <person name="Keller M."/>
            <person name="Xu J."/>
            <person name="Reddy Y.H.K."/>
            <person name="Borovok I."/>
            <person name="Grinberg I.R."/>
            <person name="Lamed R."/>
            <person name="Zhivin O."/>
            <person name="Bayer E.A."/>
            <person name="Brown S.D."/>
        </authorList>
    </citation>
    <scope>NUCLEOTIDE SEQUENCE [LARGE SCALE GENOMIC DNA]</scope>
    <source>
        <strain evidence="14">DSM 2933</strain>
    </source>
</reference>
<organism evidence="13 14">
    <name type="scientific">Pseudobacteroides cellulosolvens ATCC 35603 = DSM 2933</name>
    <dbReference type="NCBI Taxonomy" id="398512"/>
    <lineage>
        <taxon>Bacteria</taxon>
        <taxon>Bacillati</taxon>
        <taxon>Bacillota</taxon>
        <taxon>Clostridia</taxon>
        <taxon>Eubacteriales</taxon>
        <taxon>Oscillospiraceae</taxon>
        <taxon>Pseudobacteroides</taxon>
    </lineage>
</organism>
<keyword evidence="5" id="KW-0808">Transferase</keyword>
<keyword evidence="14" id="KW-1185">Reference proteome</keyword>
<keyword evidence="7 13" id="KW-0418">Kinase</keyword>